<dbReference type="EMBL" id="LUUL01000023">
    <property type="protein sequence ID" value="OAI29924.1"/>
    <property type="molecule type" value="Genomic_DNA"/>
</dbReference>
<dbReference type="Proteomes" id="UP000077734">
    <property type="component" value="Unassembled WGS sequence"/>
</dbReference>
<dbReference type="KEGG" id="mko:MKLM6_1159"/>
<dbReference type="RefSeq" id="WP_064024534.1">
    <property type="nucleotide sequence ID" value="NZ_CP023669.1"/>
</dbReference>
<accession>A0A291IGT0</accession>
<evidence type="ECO:0000313" key="2">
    <source>
        <dbReference type="Proteomes" id="UP000077734"/>
    </source>
</evidence>
<evidence type="ECO:0000313" key="1">
    <source>
        <dbReference type="EMBL" id="OAI29924.1"/>
    </source>
</evidence>
<protein>
    <submittedName>
        <fullName evidence="1">NUDIX hydrolase</fullName>
    </submittedName>
</protein>
<keyword evidence="1" id="KW-0378">Hydrolase</keyword>
<dbReference type="InterPro" id="IPR015797">
    <property type="entry name" value="NUDIX_hydrolase-like_dom_sf"/>
</dbReference>
<organism evidence="1 2">
    <name type="scientific">Methylomonas koyamae</name>
    <dbReference type="NCBI Taxonomy" id="702114"/>
    <lineage>
        <taxon>Bacteria</taxon>
        <taxon>Pseudomonadati</taxon>
        <taxon>Pseudomonadota</taxon>
        <taxon>Gammaproteobacteria</taxon>
        <taxon>Methylococcales</taxon>
        <taxon>Methylococcaceae</taxon>
        <taxon>Methylomonas</taxon>
    </lineage>
</organism>
<dbReference type="SUPFAM" id="SSF55811">
    <property type="entry name" value="Nudix"/>
    <property type="match status" value="1"/>
</dbReference>
<gene>
    <name evidence="1" type="ORF">A1356_03675</name>
</gene>
<dbReference type="Gene3D" id="3.90.79.10">
    <property type="entry name" value="Nucleoside Triphosphate Pyrophosphohydrolase"/>
    <property type="match status" value="1"/>
</dbReference>
<dbReference type="AlphaFoldDB" id="A0A291IGT0"/>
<comment type="caution">
    <text evidence="1">The sequence shown here is derived from an EMBL/GenBank/DDBJ whole genome shotgun (WGS) entry which is preliminary data.</text>
</comment>
<dbReference type="PROSITE" id="PS51462">
    <property type="entry name" value="NUDIX"/>
    <property type="match status" value="1"/>
</dbReference>
<sequence length="561" mass="62744">MSAQLIQSLLSHLPRFAEEEGVFYPVPRSALLNELCQYVEPGAAETALSLLENLLDTLAVLDRTSLQNGEWRFVSYPAQLLASSILTAMSDADSHLFPANFWNTHSIGNERKESQRAVLRWLETARTEHHAEQNAQPIRFIYVAWSIIKLDGRILFYQREDTQKRHDKTAGDYGLPGGRANQNDIVGAADPAQMLAALQAPNSERVLNALPATLQRELREEAGLRFDEHYQFSLWRRLKPYRQVQGAAPNHALTEYYLDVYQIELTLEGFLYLQQRVAEDERLVWLTPDDIERGTSDDGKIPYIQALYRDFGGDRAALAAALQQLPDSFSAGYRLLQGNPVFIFPIQPGQPIRAGEPGKDKPLPVTLSRQQLQTLLGLAAHARGFDFKSLQPGIALHAYGWIELTEPGPLQTALLELAAALAGSPLPLECRQDRLFRLPIQPASVYFADALFSFVANPDDLRATTSKIPVSIRRAGLETAFGTVAPTSAEFSLPLQLVHDLLDLSKNRYPADNDTAEKIEGRYKKGLHLDPRFKALGLRNLVRREAGVFKFALPFRIEAAD</sequence>
<dbReference type="GO" id="GO:0016787">
    <property type="term" value="F:hydrolase activity"/>
    <property type="evidence" value="ECO:0007669"/>
    <property type="project" value="UniProtKB-KW"/>
</dbReference>
<keyword evidence="2" id="KW-1185">Reference proteome</keyword>
<dbReference type="InterPro" id="IPR000086">
    <property type="entry name" value="NUDIX_hydrolase_dom"/>
</dbReference>
<name>A0A291IGT0_9GAMM</name>
<reference evidence="1 2" key="1">
    <citation type="submission" date="2016-03" db="EMBL/GenBank/DDBJ databases">
        <authorList>
            <person name="Heylen K."/>
            <person name="De Vos P."/>
            <person name="Vekeman B."/>
        </authorList>
    </citation>
    <scope>NUCLEOTIDE SEQUENCE [LARGE SCALE GENOMIC DNA]</scope>
    <source>
        <strain evidence="1 2">R-49807</strain>
    </source>
</reference>
<proteinExistence type="predicted"/>